<dbReference type="InterPro" id="IPR003711">
    <property type="entry name" value="CarD-like/TRCF_RID"/>
</dbReference>
<proteinExistence type="predicted"/>
<reference evidence="2 3" key="1">
    <citation type="submission" date="2013-11" db="EMBL/GenBank/DDBJ databases">
        <title>Complete genome sequence of Clostridum sp. M2/40.</title>
        <authorList>
            <person name="Wibberg D."/>
            <person name="Puehler A."/>
            <person name="Schlueter A."/>
        </authorList>
    </citation>
    <scope>NUCLEOTIDE SEQUENCE [LARGE SCALE GENOMIC DNA]</scope>
    <source>
        <strain evidence="3">M2/40</strain>
    </source>
</reference>
<dbReference type="InterPro" id="IPR042215">
    <property type="entry name" value="CarD-like_C"/>
</dbReference>
<dbReference type="KEGG" id="clt:CM240_2229"/>
<gene>
    <name evidence="2" type="ORF">CM240_2229</name>
</gene>
<name>W6S4V3_9CLOT</name>
<feature type="domain" description="CarD-like/TRCF RNAP-interacting" evidence="1">
    <location>
        <begin position="1"/>
        <end position="113"/>
    </location>
</feature>
<dbReference type="Proteomes" id="UP000019426">
    <property type="component" value="Chromosome M2/40_rep1"/>
</dbReference>
<sequence>MFKIGDYVMYSLTGVCKVTDIIKEKYFDNNEKDYYVLEPVYATTKTVIKIPVDNKKVFMRPIISKEDISDLIDEIPLKDEIWIDDERERNHQFKLMIHSGDCKQWSTLIKSIFLKKEEKKKEGKKITQEDERLMKSAEKLLNEEIATILHILPDEVPEYIQSNIS</sequence>
<dbReference type="GO" id="GO:0009303">
    <property type="term" value="P:rRNA transcription"/>
    <property type="evidence" value="ECO:0007669"/>
    <property type="project" value="TreeGrafter"/>
</dbReference>
<dbReference type="InterPro" id="IPR052531">
    <property type="entry name" value="CarD-like_regulator"/>
</dbReference>
<organism evidence="2 3">
    <name type="scientific">Clostridium bornimense</name>
    <dbReference type="NCBI Taxonomy" id="1216932"/>
    <lineage>
        <taxon>Bacteria</taxon>
        <taxon>Bacillati</taxon>
        <taxon>Bacillota</taxon>
        <taxon>Clostridia</taxon>
        <taxon>Eubacteriales</taxon>
        <taxon>Clostridiaceae</taxon>
        <taxon>Clostridium</taxon>
    </lineage>
</organism>
<evidence type="ECO:0000313" key="3">
    <source>
        <dbReference type="Proteomes" id="UP000019426"/>
    </source>
</evidence>
<dbReference type="InterPro" id="IPR036101">
    <property type="entry name" value="CarD-like/TRCF_RID_sf"/>
</dbReference>
<dbReference type="PANTHER" id="PTHR38447">
    <property type="entry name" value="TRANSCRIPTION FACTOR YDEB-RELATED"/>
    <property type="match status" value="1"/>
</dbReference>
<accession>W6S4V3</accession>
<dbReference type="SUPFAM" id="SSF141259">
    <property type="entry name" value="CarD-like"/>
    <property type="match status" value="1"/>
</dbReference>
<dbReference type="OrthoDB" id="9786074at2"/>
<dbReference type="Gene3D" id="1.20.58.1290">
    <property type="entry name" value="CarD-like, C-terminal domain"/>
    <property type="match status" value="1"/>
</dbReference>
<dbReference type="HOGENOM" id="CLU_048259_2_1_9"/>
<dbReference type="SMART" id="SM01058">
    <property type="entry name" value="CarD_TRCF"/>
    <property type="match status" value="1"/>
</dbReference>
<keyword evidence="3" id="KW-1185">Reference proteome</keyword>
<dbReference type="STRING" id="1216932.CM240_2229"/>
<protein>
    <submittedName>
        <fullName evidence="2">Transcriptional regulator, CarD family</fullName>
    </submittedName>
</protein>
<dbReference type="Pfam" id="PF02559">
    <property type="entry name" value="CarD_TRCF_RID"/>
    <property type="match status" value="1"/>
</dbReference>
<dbReference type="EMBL" id="HG917868">
    <property type="protein sequence ID" value="CDM69372.1"/>
    <property type="molecule type" value="Genomic_DNA"/>
</dbReference>
<dbReference type="AlphaFoldDB" id="W6S4V3"/>
<dbReference type="PATRIC" id="fig|1216932.3.peg.2213"/>
<evidence type="ECO:0000313" key="2">
    <source>
        <dbReference type="EMBL" id="CDM69372.1"/>
    </source>
</evidence>
<dbReference type="eggNOG" id="COG1329">
    <property type="taxonomic scope" value="Bacteria"/>
</dbReference>
<evidence type="ECO:0000259" key="1">
    <source>
        <dbReference type="SMART" id="SM01058"/>
    </source>
</evidence>
<dbReference type="PANTHER" id="PTHR38447:SF1">
    <property type="entry name" value="RNA POLYMERASE-BINDING TRANSCRIPTION FACTOR CARD"/>
    <property type="match status" value="1"/>
</dbReference>
<dbReference type="RefSeq" id="WP_044039132.1">
    <property type="nucleotide sequence ID" value="NZ_HG917868.1"/>
</dbReference>
<dbReference type="Gene3D" id="2.40.10.170">
    <property type="match status" value="1"/>
</dbReference>